<name>A0A9P0I3Y9_SPOLI</name>
<dbReference type="GO" id="GO:0031083">
    <property type="term" value="C:BLOC-1 complex"/>
    <property type="evidence" value="ECO:0007669"/>
    <property type="project" value="InterPro"/>
</dbReference>
<sequence>MFITGKNIRTQTGNHTCCSHWLSKDSKLNDIMTELSREIGEIWSRLFDHRPFLNGEIKFMLKEFEVCIREAWRSRSRELVFYP</sequence>
<dbReference type="PANTHER" id="PTHR31784">
    <property type="entry name" value="BIOGENESIS OF LYSOSOME-RELATED ORGANELLES COMPLEX 1 SUBUNIT 5"/>
    <property type="match status" value="1"/>
</dbReference>
<reference evidence="3" key="1">
    <citation type="submission" date="2022-02" db="EMBL/GenBank/DDBJ databases">
        <authorList>
            <person name="King R."/>
        </authorList>
    </citation>
    <scope>NUCLEOTIDE SEQUENCE</scope>
</reference>
<organism evidence="3 4">
    <name type="scientific">Spodoptera littoralis</name>
    <name type="common">Egyptian cotton leafworm</name>
    <dbReference type="NCBI Taxonomy" id="7109"/>
    <lineage>
        <taxon>Eukaryota</taxon>
        <taxon>Metazoa</taxon>
        <taxon>Ecdysozoa</taxon>
        <taxon>Arthropoda</taxon>
        <taxon>Hexapoda</taxon>
        <taxon>Insecta</taxon>
        <taxon>Pterygota</taxon>
        <taxon>Neoptera</taxon>
        <taxon>Endopterygota</taxon>
        <taxon>Lepidoptera</taxon>
        <taxon>Glossata</taxon>
        <taxon>Ditrysia</taxon>
        <taxon>Noctuoidea</taxon>
        <taxon>Noctuidae</taxon>
        <taxon>Amphipyrinae</taxon>
        <taxon>Spodoptera</taxon>
    </lineage>
</organism>
<dbReference type="EMBL" id="LR824533">
    <property type="protein sequence ID" value="CAH1639570.1"/>
    <property type="molecule type" value="Genomic_DNA"/>
</dbReference>
<proteinExistence type="inferred from homology"/>
<gene>
    <name evidence="3" type="ORF">SPLIT_LOCUS4926</name>
</gene>
<dbReference type="GO" id="GO:0030133">
    <property type="term" value="C:transport vesicle"/>
    <property type="evidence" value="ECO:0007669"/>
    <property type="project" value="InterPro"/>
</dbReference>
<dbReference type="InterPro" id="IPR017243">
    <property type="entry name" value="Bloc1s5"/>
</dbReference>
<evidence type="ECO:0000313" key="3">
    <source>
        <dbReference type="EMBL" id="CAH1639570.1"/>
    </source>
</evidence>
<dbReference type="Pfam" id="PF14942">
    <property type="entry name" value="Muted"/>
    <property type="match status" value="1"/>
</dbReference>
<dbReference type="Proteomes" id="UP001153321">
    <property type="component" value="Chromosome 2"/>
</dbReference>
<dbReference type="PANTHER" id="PTHR31784:SF2">
    <property type="entry name" value="BIOGENESIS OF LYSOSOME-RELATED ORGANELLES COMPLEX 1 SUBUNIT 5"/>
    <property type="match status" value="1"/>
</dbReference>
<keyword evidence="4" id="KW-1185">Reference proteome</keyword>
<evidence type="ECO:0000256" key="1">
    <source>
        <dbReference type="ARBA" id="ARBA00010754"/>
    </source>
</evidence>
<protein>
    <recommendedName>
        <fullName evidence="2">Biogenesis of lysosome-related organelles complex 1 subunit 5</fullName>
    </recommendedName>
</protein>
<dbReference type="AlphaFoldDB" id="A0A9P0I3Y9"/>
<evidence type="ECO:0000313" key="4">
    <source>
        <dbReference type="Proteomes" id="UP001153321"/>
    </source>
</evidence>
<accession>A0A9P0I3Y9</accession>
<evidence type="ECO:0000256" key="2">
    <source>
        <dbReference type="ARBA" id="ARBA00019580"/>
    </source>
</evidence>
<comment type="similarity">
    <text evidence="1">Belongs to the BLOC1S5 family.</text>
</comment>